<protein>
    <recommendedName>
        <fullName evidence="5 17">Epoxyqueuosine reductase QueH</fullName>
        <ecNumber evidence="4 17">1.17.99.6</ecNumber>
    </recommendedName>
    <alternativeName>
        <fullName evidence="15 17">Queuosine biosynthesis protein QueH</fullName>
    </alternativeName>
</protein>
<evidence type="ECO:0000256" key="14">
    <source>
        <dbReference type="ARBA" id="ARBA00023284"/>
    </source>
</evidence>
<dbReference type="STRING" id="1677920.LS71_06375"/>
<gene>
    <name evidence="17" type="primary">queH</name>
    <name evidence="18" type="ORF">LS71_000080</name>
</gene>
<evidence type="ECO:0000313" key="19">
    <source>
        <dbReference type="Proteomes" id="UP000029733"/>
    </source>
</evidence>
<feature type="binding site" evidence="17">
    <location>
        <position position="12"/>
    </location>
    <ligand>
        <name>[4Fe-4S] cluster</name>
        <dbReference type="ChEBI" id="CHEBI:49883"/>
    </ligand>
</feature>
<feature type="binding site" evidence="17">
    <location>
        <position position="13"/>
    </location>
    <ligand>
        <name>[4Fe-4S] cluster</name>
        <dbReference type="ChEBI" id="CHEBI:49883"/>
    </ligand>
</feature>
<evidence type="ECO:0000256" key="4">
    <source>
        <dbReference type="ARBA" id="ARBA00012622"/>
    </source>
</evidence>
<feature type="binding site" evidence="17">
    <location>
        <position position="93"/>
    </location>
    <ligand>
        <name>[4Fe-4S] cluster</name>
        <dbReference type="ChEBI" id="CHEBI:49883"/>
    </ligand>
</feature>
<keyword evidence="11 17" id="KW-0408">Iron</keyword>
<evidence type="ECO:0000256" key="1">
    <source>
        <dbReference type="ARBA" id="ARBA00002268"/>
    </source>
</evidence>
<feature type="binding site" evidence="17">
    <location>
        <position position="96"/>
    </location>
    <ligand>
        <name>[4Fe-4S] cluster</name>
        <dbReference type="ChEBI" id="CHEBI:49883"/>
    </ligand>
</feature>
<evidence type="ECO:0000256" key="11">
    <source>
        <dbReference type="ARBA" id="ARBA00023004"/>
    </source>
</evidence>
<keyword evidence="19" id="KW-1185">Reference proteome</keyword>
<feature type="disulfide bond" description="Redox-active" evidence="17">
    <location>
        <begin position="175"/>
        <end position="177"/>
    </location>
</feature>
<dbReference type="GO" id="GO:0008616">
    <property type="term" value="P:tRNA queuosine(34) biosynthetic process"/>
    <property type="evidence" value="ECO:0007669"/>
    <property type="project" value="UniProtKB-UniRule"/>
</dbReference>
<comment type="similarity">
    <text evidence="3 17">Belongs to the QueH family.</text>
</comment>
<keyword evidence="14 17" id="KW-0676">Redox-active center</keyword>
<comment type="pathway">
    <text evidence="2 17">tRNA modification; tRNA-queuosine biosynthesis.</text>
</comment>
<dbReference type="GO" id="GO:0051539">
    <property type="term" value="F:4 iron, 4 sulfur cluster binding"/>
    <property type="evidence" value="ECO:0007669"/>
    <property type="project" value="UniProtKB-UniRule"/>
</dbReference>
<comment type="caution">
    <text evidence="18">The sequence shown here is derived from an EMBL/GenBank/DDBJ whole genome shotgun (WGS) entry which is preliminary data.</text>
</comment>
<dbReference type="Pfam" id="PF02677">
    <property type="entry name" value="QueH"/>
    <property type="match status" value="1"/>
</dbReference>
<dbReference type="InterPro" id="IPR003828">
    <property type="entry name" value="QueH"/>
</dbReference>
<sequence>MQKHQKMLVHICCSVDSHHFLSELQKLYPDKEMIGYFYNPNIHPKSEYDLRLLDVERSCKMLGVRLIEGEYETNKWFAEVKGLEQEPEKGARCIKCFDSRLEKTAQIAHQMSIDIFTSTLLSSPLKEQQILFAEGDAIARHYGLDFLKIDVRSNGGTQRQSELANKDRLYKQTYCGCQFALSKQRETRKELPLELMSNIGKQIAPGSNEQRKAIFELRDKCEQESREYALYKQNKIIWRNLRSVCIDGEEVISSYIITHSRSKDMIKTSTITYIPQSIKDIESKPQNIEIGYARRDDSVFIDIHDANKLLGTHYKNAQDMLYHPPKYEDEFALRAALCGMDSINPIIIIDRRIKHSLKILIQAHFQESSIFAIAVHSKIV</sequence>
<proteinExistence type="inferred from homology"/>
<organism evidence="18 19">
    <name type="scientific">Helicobacter jaachi</name>
    <dbReference type="NCBI Taxonomy" id="1677920"/>
    <lineage>
        <taxon>Bacteria</taxon>
        <taxon>Pseudomonadati</taxon>
        <taxon>Campylobacterota</taxon>
        <taxon>Epsilonproteobacteria</taxon>
        <taxon>Campylobacterales</taxon>
        <taxon>Helicobacteraceae</taxon>
        <taxon>Helicobacter</taxon>
    </lineage>
</organism>
<dbReference type="PANTHER" id="PTHR36701:SF1">
    <property type="entry name" value="EPOXYQUEUOSINE REDUCTASE QUEH"/>
    <property type="match status" value="1"/>
</dbReference>
<evidence type="ECO:0000256" key="9">
    <source>
        <dbReference type="ARBA" id="ARBA00022785"/>
    </source>
</evidence>
<dbReference type="GO" id="GO:0046872">
    <property type="term" value="F:metal ion binding"/>
    <property type="evidence" value="ECO:0007669"/>
    <property type="project" value="UniProtKB-KW"/>
</dbReference>
<comment type="catalytic activity">
    <reaction evidence="16 17">
        <text>epoxyqueuosine(34) in tRNA + AH2 = queuosine(34) in tRNA + A + H2O</text>
        <dbReference type="Rhea" id="RHEA:32159"/>
        <dbReference type="Rhea" id="RHEA-COMP:18571"/>
        <dbReference type="Rhea" id="RHEA-COMP:18582"/>
        <dbReference type="ChEBI" id="CHEBI:13193"/>
        <dbReference type="ChEBI" id="CHEBI:15377"/>
        <dbReference type="ChEBI" id="CHEBI:17499"/>
        <dbReference type="ChEBI" id="CHEBI:194431"/>
        <dbReference type="ChEBI" id="CHEBI:194443"/>
        <dbReference type="EC" id="1.17.99.6"/>
    </reaction>
</comment>
<keyword evidence="7 17" id="KW-0819">tRNA processing</keyword>
<evidence type="ECO:0000256" key="10">
    <source>
        <dbReference type="ARBA" id="ARBA00023002"/>
    </source>
</evidence>
<keyword evidence="9 17" id="KW-0671">Queuosine biosynthesis</keyword>
<evidence type="ECO:0000256" key="2">
    <source>
        <dbReference type="ARBA" id="ARBA00004691"/>
    </source>
</evidence>
<reference evidence="18 19" key="1">
    <citation type="journal article" date="2014" name="Genome Announc.">
        <title>Draft genome sequences of eight enterohepatic helicobacter species isolated from both laboratory and wild rodents.</title>
        <authorList>
            <person name="Sheh A."/>
            <person name="Shen Z."/>
            <person name="Fox J.G."/>
        </authorList>
    </citation>
    <scope>NUCLEOTIDE SEQUENCE [LARGE SCALE GENOMIC DNA]</scope>
    <source>
        <strain evidence="18 19">MIT 09-6949</strain>
    </source>
</reference>
<keyword evidence="6 17" id="KW-0004">4Fe-4S</keyword>
<evidence type="ECO:0000256" key="12">
    <source>
        <dbReference type="ARBA" id="ARBA00023014"/>
    </source>
</evidence>
<keyword evidence="10 17" id="KW-0560">Oxidoreductase</keyword>
<evidence type="ECO:0000256" key="3">
    <source>
        <dbReference type="ARBA" id="ARBA00008207"/>
    </source>
</evidence>
<name>A0A4U8TDR9_9HELI</name>
<keyword evidence="8 17" id="KW-0479">Metal-binding</keyword>
<evidence type="ECO:0000256" key="16">
    <source>
        <dbReference type="ARBA" id="ARBA00047415"/>
    </source>
</evidence>
<dbReference type="GO" id="GO:0052693">
    <property type="term" value="F:epoxyqueuosine reductase activity"/>
    <property type="evidence" value="ECO:0007669"/>
    <property type="project" value="UniProtKB-UniRule"/>
</dbReference>
<keyword evidence="13 17" id="KW-1015">Disulfide bond</keyword>
<dbReference type="Proteomes" id="UP000029733">
    <property type="component" value="Unassembled WGS sequence"/>
</dbReference>
<dbReference type="HAMAP" id="MF_02089">
    <property type="entry name" value="QueH"/>
    <property type="match status" value="1"/>
</dbReference>
<evidence type="ECO:0000256" key="8">
    <source>
        <dbReference type="ARBA" id="ARBA00022723"/>
    </source>
</evidence>
<evidence type="ECO:0000256" key="17">
    <source>
        <dbReference type="HAMAP-Rule" id="MF_02089"/>
    </source>
</evidence>
<dbReference type="AlphaFoldDB" id="A0A4U8TDR9"/>
<dbReference type="OrthoDB" id="9801033at2"/>
<comment type="function">
    <text evidence="1 17">Catalyzes the conversion of epoxyqueuosine (oQ) to queuosine (Q), which is a hypermodified base found in the wobble positions of tRNA(Asp), tRNA(Asn), tRNA(His) and tRNA(Tyr).</text>
</comment>
<dbReference type="UniPathway" id="UPA00392"/>
<accession>A0A4U8TDR9</accession>
<evidence type="ECO:0000256" key="6">
    <source>
        <dbReference type="ARBA" id="ARBA00022485"/>
    </source>
</evidence>
<evidence type="ECO:0000313" key="18">
    <source>
        <dbReference type="EMBL" id="TLD97834.1"/>
    </source>
</evidence>
<dbReference type="EMBL" id="JRPR02000001">
    <property type="protein sequence ID" value="TLD97834.1"/>
    <property type="molecule type" value="Genomic_DNA"/>
</dbReference>
<evidence type="ECO:0000256" key="15">
    <source>
        <dbReference type="ARBA" id="ARBA00031446"/>
    </source>
</evidence>
<evidence type="ECO:0000256" key="13">
    <source>
        <dbReference type="ARBA" id="ARBA00023157"/>
    </source>
</evidence>
<dbReference type="EC" id="1.17.99.6" evidence="4 17"/>
<dbReference type="PANTHER" id="PTHR36701">
    <property type="entry name" value="EPOXYQUEUOSINE REDUCTASE QUEH"/>
    <property type="match status" value="1"/>
</dbReference>
<keyword evidence="12 17" id="KW-0411">Iron-sulfur</keyword>
<evidence type="ECO:0000256" key="5">
    <source>
        <dbReference type="ARBA" id="ARBA00016895"/>
    </source>
</evidence>
<evidence type="ECO:0000256" key="7">
    <source>
        <dbReference type="ARBA" id="ARBA00022694"/>
    </source>
</evidence>